<keyword evidence="1" id="KW-0677">Repeat</keyword>
<keyword evidence="5" id="KW-1185">Reference proteome</keyword>
<dbReference type="PANTHER" id="PTHR10039:SF15">
    <property type="entry name" value="NACHT DOMAIN-CONTAINING PROTEIN"/>
    <property type="match status" value="1"/>
</dbReference>
<feature type="domain" description="NACHT" evidence="3">
    <location>
        <begin position="229"/>
        <end position="344"/>
    </location>
</feature>
<dbReference type="RefSeq" id="XP_003657268.1">
    <property type="nucleotide sequence ID" value="XM_003657220.1"/>
</dbReference>
<dbReference type="InterPro" id="IPR036770">
    <property type="entry name" value="Ankyrin_rpt-contain_sf"/>
</dbReference>
<feature type="region of interest" description="Disordered" evidence="2">
    <location>
        <begin position="1351"/>
        <end position="1377"/>
    </location>
</feature>
<dbReference type="InterPro" id="IPR056884">
    <property type="entry name" value="NPHP3-like_N"/>
</dbReference>
<evidence type="ECO:0000256" key="1">
    <source>
        <dbReference type="ARBA" id="ARBA00022737"/>
    </source>
</evidence>
<evidence type="ECO:0000313" key="5">
    <source>
        <dbReference type="Proteomes" id="UP000008181"/>
    </source>
</evidence>
<evidence type="ECO:0000313" key="4">
    <source>
        <dbReference type="EMBL" id="AEO70932.1"/>
    </source>
</evidence>
<dbReference type="Gene3D" id="1.25.40.20">
    <property type="entry name" value="Ankyrin repeat-containing domain"/>
    <property type="match status" value="2"/>
</dbReference>
<sequence>MADPLSMAASIAGVITLVDVVFSRLVKYAKSASNAASEAKAWADEVNAVGGLLNSLSRLARALEDEPFDATLRMHHIDGCFRVLSDLNQLLKKAEKELESPSQFTVLQRKLRWPLSTERIKELMSELSRHKESISMATLADSMNGILRCLALGSSLQASTSKILTEIRDTKRITARIQEDAERQRVLSFFLKANPQGRYETSLSLRHPRTGLWLLRLPAFQRWIDTAGSKLWLTGIPGAGKTVLAGSVIEAALARGSENVAIAFFFCDYKDESTQLPVNILGALAAQLALQKDEAYGVLARYYQELHGARHLSRNPTTSGLQKVLSNMLSLFDRAYLIVDALDECGNHVSDVVAAIASWAENEERLSIALFSRDETAIRVRLEDDYEKVEIAARADDVAEYVSAQIEERIRTGRLRIHDDRLKGEILDRLTEGAAGMFRWVACQLDHLGTCLTDRECRDALETLPPTLSETYSRILKRIPRRQVAVAQMALNFIAFAHPPLPIPLLEHAISPSAKGGSLGPGDIIRQTTISDLCSSLIRKSGSGHDLKSRFEFAHFSVREFLDSDELADLGLEHFRVSASSCARLLAVQCLRYLMLDNFNKVPEATIQSIGAVARENKRFYVFYDYASVFWAVYARGEMEDPEVADLATSFFAPQKTPAFNRWALCLSLQIQTAGSVMHAYSPLRGHLGDFVDASENSPRHQRELVGTAAKMLHNTLQPLHLAALLGLPNTCCRILKDQTSQINLQSPLGSPLQCATAGVRLLSLQNQKSHVADMANFGWFYRPRSAGTPETPPNCMGQTVECLLAAGARCDDSYLLPGSTISLMRTAIFAARDLTDFSVIGMLLAHGVTVSERELVLFERLLMRSLFLRDLSAKPTPLAQALPLFLLSLNDLAKSAPSALPLASLVWKVMAHFDLAGNFSKQLLSTLDSRIWLTEDAFPIWAISTVRSADMASLDVLLSDPRLDPLGLRTERGGSLLHVATEGPRYYRNITELRIVTDRLLKAGISPLIADDNGETPLHVWGWDCWARSDQDSELLEDLVRSLELAGLSVDQRDQRGRSVLHANLAKPQQLKAIVNAADREALDRALRTTTFPEGFTPLMEALRSGNEETAATLLQFWAERHGYKSAEDGTENQNPVSTAIDCLVELGYLEAYEALNAQSGLARMLQALWPVEYTGAATFLVLWPLREEPIAKVLASTKHWSSFSRSQAGTMLLQAASHCGYVQLIRAQLNDSQSLSRLLSAHIGLSRSDNLGQTSAAYGLVQYAAEGGQAWIVEELIRRMGIDPYILAGPVAGSRPAVGSHVVHGQLDNARAPSDGADPAAKDARGIDAVLAAACSEKVEETVPAQHCTDREPSCAVEGGQIGNHHPGAGGPKPH</sequence>
<dbReference type="GeneID" id="11522496"/>
<dbReference type="OrthoDB" id="4572670at2759"/>
<evidence type="ECO:0000259" key="3">
    <source>
        <dbReference type="PROSITE" id="PS50837"/>
    </source>
</evidence>
<dbReference type="HOGENOM" id="CLU_000288_34_23_1"/>
<dbReference type="InterPro" id="IPR007111">
    <property type="entry name" value="NACHT_NTPase"/>
</dbReference>
<dbReference type="Proteomes" id="UP000008181">
    <property type="component" value="Chromosome 5"/>
</dbReference>
<accession>G2REA3</accession>
<dbReference type="PANTHER" id="PTHR10039">
    <property type="entry name" value="AMELOGENIN"/>
    <property type="match status" value="1"/>
</dbReference>
<dbReference type="KEGG" id="ttt:THITE_2097476"/>
<dbReference type="InterPro" id="IPR027417">
    <property type="entry name" value="P-loop_NTPase"/>
</dbReference>
<reference evidence="4 5" key="1">
    <citation type="journal article" date="2011" name="Nat. Biotechnol.">
        <title>Comparative genomic analysis of the thermophilic biomass-degrading fungi Myceliophthora thermophila and Thielavia terrestris.</title>
        <authorList>
            <person name="Berka R.M."/>
            <person name="Grigoriev I.V."/>
            <person name="Otillar R."/>
            <person name="Salamov A."/>
            <person name="Grimwood J."/>
            <person name="Reid I."/>
            <person name="Ishmael N."/>
            <person name="John T."/>
            <person name="Darmond C."/>
            <person name="Moisan M.-C."/>
            <person name="Henrissat B."/>
            <person name="Coutinho P.M."/>
            <person name="Lombard V."/>
            <person name="Natvig D.O."/>
            <person name="Lindquist E."/>
            <person name="Schmutz J."/>
            <person name="Lucas S."/>
            <person name="Harris P."/>
            <person name="Powlowski J."/>
            <person name="Bellemare A."/>
            <person name="Taylor D."/>
            <person name="Butler G."/>
            <person name="de Vries R.P."/>
            <person name="Allijn I.E."/>
            <person name="van den Brink J."/>
            <person name="Ushinsky S."/>
            <person name="Storms R."/>
            <person name="Powell A.J."/>
            <person name="Paulsen I.T."/>
            <person name="Elbourne L.D.H."/>
            <person name="Baker S.E."/>
            <person name="Magnuson J."/>
            <person name="LaBoissiere S."/>
            <person name="Clutterbuck A.J."/>
            <person name="Martinez D."/>
            <person name="Wogulis M."/>
            <person name="de Leon A.L."/>
            <person name="Rey M.W."/>
            <person name="Tsang A."/>
        </authorList>
    </citation>
    <scope>NUCLEOTIDE SEQUENCE [LARGE SCALE GENOMIC DNA]</scope>
    <source>
        <strain evidence="5">ATCC 38088 / NRRL 8126</strain>
    </source>
</reference>
<dbReference type="PROSITE" id="PS50837">
    <property type="entry name" value="NACHT"/>
    <property type="match status" value="1"/>
</dbReference>
<protein>
    <recommendedName>
        <fullName evidence="3">NACHT domain-containing protein</fullName>
    </recommendedName>
</protein>
<name>G2REA3_THETT</name>
<dbReference type="EMBL" id="CP003013">
    <property type="protein sequence ID" value="AEO70932.1"/>
    <property type="molecule type" value="Genomic_DNA"/>
</dbReference>
<proteinExistence type="predicted"/>
<evidence type="ECO:0000256" key="2">
    <source>
        <dbReference type="SAM" id="MobiDB-lite"/>
    </source>
</evidence>
<dbReference type="eggNOG" id="KOG4177">
    <property type="taxonomic scope" value="Eukaryota"/>
</dbReference>
<organism evidence="4 5">
    <name type="scientific">Thermothielavioides terrestris (strain ATCC 38088 / NRRL 8126)</name>
    <name type="common">Thielavia terrestris</name>
    <dbReference type="NCBI Taxonomy" id="578455"/>
    <lineage>
        <taxon>Eukaryota</taxon>
        <taxon>Fungi</taxon>
        <taxon>Dikarya</taxon>
        <taxon>Ascomycota</taxon>
        <taxon>Pezizomycotina</taxon>
        <taxon>Sordariomycetes</taxon>
        <taxon>Sordariomycetidae</taxon>
        <taxon>Sordariales</taxon>
        <taxon>Chaetomiaceae</taxon>
        <taxon>Thermothielavioides</taxon>
        <taxon>Thermothielavioides terrestris</taxon>
    </lineage>
</organism>
<gene>
    <name evidence="4" type="ORF">THITE_2097476</name>
</gene>
<dbReference type="Pfam" id="PF24883">
    <property type="entry name" value="NPHP3_N"/>
    <property type="match status" value="1"/>
</dbReference>
<dbReference type="Gene3D" id="3.40.50.300">
    <property type="entry name" value="P-loop containing nucleotide triphosphate hydrolases"/>
    <property type="match status" value="1"/>
</dbReference>
<dbReference type="SUPFAM" id="SSF48403">
    <property type="entry name" value="Ankyrin repeat"/>
    <property type="match status" value="1"/>
</dbReference>